<organism evidence="9 10">
    <name type="scientific">Venturia nashicola</name>
    <dbReference type="NCBI Taxonomy" id="86259"/>
    <lineage>
        <taxon>Eukaryota</taxon>
        <taxon>Fungi</taxon>
        <taxon>Dikarya</taxon>
        <taxon>Ascomycota</taxon>
        <taxon>Pezizomycotina</taxon>
        <taxon>Dothideomycetes</taxon>
        <taxon>Pleosporomycetidae</taxon>
        <taxon>Venturiales</taxon>
        <taxon>Venturiaceae</taxon>
        <taxon>Venturia</taxon>
    </lineage>
</organism>
<dbReference type="InterPro" id="IPR018957">
    <property type="entry name" value="Znf_C3HC4_RING-type"/>
</dbReference>
<evidence type="ECO:0000256" key="4">
    <source>
        <dbReference type="ARBA" id="ARBA00022771"/>
    </source>
</evidence>
<feature type="compositionally biased region" description="Polar residues" evidence="7">
    <location>
        <begin position="657"/>
        <end position="667"/>
    </location>
</feature>
<dbReference type="Proteomes" id="UP000298493">
    <property type="component" value="Unassembled WGS sequence"/>
</dbReference>
<evidence type="ECO:0000256" key="6">
    <source>
        <dbReference type="PROSITE-ProRule" id="PRU00175"/>
    </source>
</evidence>
<dbReference type="SMART" id="SM00184">
    <property type="entry name" value="RING"/>
    <property type="match status" value="1"/>
</dbReference>
<feature type="compositionally biased region" description="Low complexity" evidence="7">
    <location>
        <begin position="422"/>
        <end position="439"/>
    </location>
</feature>
<evidence type="ECO:0000259" key="8">
    <source>
        <dbReference type="PROSITE" id="PS50089"/>
    </source>
</evidence>
<dbReference type="InterPro" id="IPR013083">
    <property type="entry name" value="Znf_RING/FYVE/PHD"/>
</dbReference>
<dbReference type="PANTHER" id="PTHR12983">
    <property type="entry name" value="RING FINGER 10 FAMILY MEMBER"/>
    <property type="match status" value="1"/>
</dbReference>
<dbReference type="GO" id="GO:0045944">
    <property type="term" value="P:positive regulation of transcription by RNA polymerase II"/>
    <property type="evidence" value="ECO:0007669"/>
    <property type="project" value="TreeGrafter"/>
</dbReference>
<sequence>MNGTPPPQIIASKVVNTSKPSSSSGQSSPAQAQANPISGGDRGGGTFRAAGTSSRASPTPRNNQGQRNKHKASKRFACLADDDVIAESAAMRSSTGRKGQTNITHLMNFSLPPRPSQHGNQYYGQSRGYRNTFGLGSGYHAIDKARYVHANYRFVVDPRGDYHEHSADADVYLDWNNVMQILVSSQSQVPSCPICLGEPVAPRMAKCGHIFCLPCLIRFMQAEEDTKRLPEKKARHKKCPICEDTIYISDTKPVRMYAGQEGPPPREGGDVVLRLVKRSSGSTLALPRDGAVSSANEDVPWYNAAEVMDYARVIKGSEDYMTKQYESDVQLVQEQERIDALMFPEDTAEWTRKAVRMLEESKEKVKGIGGPAPIAHQAKPVPERAPIEFSALDNVPAMYAIQHALRAGQSIPNSAQPAEVRPSGSETSESETPSGSSPTKRTEPNTAKSLRDRRPSHTGQHAPAEYFFYQALLHYYLSPLDIRILREAFGSFASFPSTILPRVERVSTAVVDEDLRKRAKYLGHLPYGCEVNFLECDWADTVAPEVLEKFLPEIERRRRRNEEKETREEKARLYAEKEEEKRYAHLRRKRPEAESPEWAIDAYNASATAENVEATDGISTSPPWPTRQGSSFASLASISTSPSQSRTVWGTATVNSTSPQLTATAPSDANDDGWLQGWEKDLLQEDDAMVARAQELSLAESSKAAASAPGGGKKKKAKKITLMSTTARRGA</sequence>
<dbReference type="GO" id="GO:0000976">
    <property type="term" value="F:transcription cis-regulatory region binding"/>
    <property type="evidence" value="ECO:0007669"/>
    <property type="project" value="TreeGrafter"/>
</dbReference>
<gene>
    <name evidence="9" type="ORF">E6O75_ATG09935</name>
</gene>
<feature type="compositionally biased region" description="Polar residues" evidence="7">
    <location>
        <begin position="51"/>
        <end position="66"/>
    </location>
</feature>
<keyword evidence="5" id="KW-0862">Zinc</keyword>
<dbReference type="GO" id="GO:0005737">
    <property type="term" value="C:cytoplasm"/>
    <property type="evidence" value="ECO:0007669"/>
    <property type="project" value="UniProtKB-SubCell"/>
</dbReference>
<dbReference type="PROSITE" id="PS50089">
    <property type="entry name" value="ZF_RING_2"/>
    <property type="match status" value="1"/>
</dbReference>
<feature type="region of interest" description="Disordered" evidence="7">
    <location>
        <begin position="657"/>
        <end position="680"/>
    </location>
</feature>
<dbReference type="EMBL" id="SNSC02000017">
    <property type="protein sequence ID" value="TID17169.1"/>
    <property type="molecule type" value="Genomic_DNA"/>
</dbReference>
<dbReference type="InterPro" id="IPR017907">
    <property type="entry name" value="Znf_RING_CS"/>
</dbReference>
<keyword evidence="4 6" id="KW-0863">Zinc-finger</keyword>
<keyword evidence="10" id="KW-1185">Reference proteome</keyword>
<dbReference type="STRING" id="86259.A0A4Z1NMT3"/>
<dbReference type="PROSITE" id="PS00518">
    <property type="entry name" value="ZF_RING_1"/>
    <property type="match status" value="1"/>
</dbReference>
<dbReference type="SUPFAM" id="SSF57850">
    <property type="entry name" value="RING/U-box"/>
    <property type="match status" value="1"/>
</dbReference>
<feature type="compositionally biased region" description="Low complexity" evidence="7">
    <location>
        <begin position="18"/>
        <end position="38"/>
    </location>
</feature>
<evidence type="ECO:0000256" key="3">
    <source>
        <dbReference type="ARBA" id="ARBA00022723"/>
    </source>
</evidence>
<dbReference type="GO" id="GO:0016740">
    <property type="term" value="F:transferase activity"/>
    <property type="evidence" value="ECO:0007669"/>
    <property type="project" value="UniProtKB-KW"/>
</dbReference>
<evidence type="ECO:0000256" key="5">
    <source>
        <dbReference type="ARBA" id="ARBA00022833"/>
    </source>
</evidence>
<dbReference type="GO" id="GO:0008270">
    <property type="term" value="F:zinc ion binding"/>
    <property type="evidence" value="ECO:0007669"/>
    <property type="project" value="UniProtKB-KW"/>
</dbReference>
<proteinExistence type="predicted"/>
<evidence type="ECO:0000256" key="1">
    <source>
        <dbReference type="ARBA" id="ARBA00004496"/>
    </source>
</evidence>
<comment type="subcellular location">
    <subcellularLocation>
        <location evidence="1">Cytoplasm</location>
    </subcellularLocation>
</comment>
<keyword evidence="9" id="KW-0808">Transferase</keyword>
<feature type="region of interest" description="Disordered" evidence="7">
    <location>
        <begin position="410"/>
        <end position="458"/>
    </location>
</feature>
<keyword evidence="3" id="KW-0479">Metal-binding</keyword>
<feature type="region of interest" description="Disordered" evidence="7">
    <location>
        <begin position="694"/>
        <end position="731"/>
    </location>
</feature>
<keyword evidence="2" id="KW-0963">Cytoplasm</keyword>
<dbReference type="Gene3D" id="3.30.40.10">
    <property type="entry name" value="Zinc/RING finger domain, C3HC4 (zinc finger)"/>
    <property type="match status" value="1"/>
</dbReference>
<dbReference type="PANTHER" id="PTHR12983:SF9">
    <property type="entry name" value="E3 UBIQUITIN-PROTEIN LIGASE RNF10"/>
    <property type="match status" value="1"/>
</dbReference>
<dbReference type="CDD" id="cd16536">
    <property type="entry name" value="RING-HC_RNF10"/>
    <property type="match status" value="1"/>
</dbReference>
<feature type="region of interest" description="Disordered" evidence="7">
    <location>
        <begin position="1"/>
        <end position="74"/>
    </location>
</feature>
<dbReference type="Pfam" id="PF00097">
    <property type="entry name" value="zf-C3HC4"/>
    <property type="match status" value="1"/>
</dbReference>
<feature type="domain" description="RING-type" evidence="8">
    <location>
        <begin position="192"/>
        <end position="243"/>
    </location>
</feature>
<evidence type="ECO:0000256" key="2">
    <source>
        <dbReference type="ARBA" id="ARBA00022490"/>
    </source>
</evidence>
<accession>A0A4Z1NMT3</accession>
<feature type="compositionally biased region" description="Polar residues" evidence="7">
    <location>
        <begin position="722"/>
        <end position="731"/>
    </location>
</feature>
<dbReference type="InterPro" id="IPR001841">
    <property type="entry name" value="Znf_RING"/>
</dbReference>
<feature type="region of interest" description="Disordered" evidence="7">
    <location>
        <begin position="611"/>
        <end position="630"/>
    </location>
</feature>
<dbReference type="InterPro" id="IPR039739">
    <property type="entry name" value="MAG2/RNF10"/>
</dbReference>
<reference evidence="9 10" key="1">
    <citation type="submission" date="2019-04" db="EMBL/GenBank/DDBJ databases">
        <title>High contiguity whole genome sequence and gene annotation resource for two Venturia nashicola isolates.</title>
        <authorList>
            <person name="Prokchorchik M."/>
            <person name="Won K."/>
            <person name="Lee Y."/>
            <person name="Choi E.D."/>
            <person name="Segonzac C."/>
            <person name="Sohn K.H."/>
        </authorList>
    </citation>
    <scope>NUCLEOTIDE SEQUENCE [LARGE SCALE GENOMIC DNA]</scope>
    <source>
        <strain evidence="9 10">PRI2</strain>
    </source>
</reference>
<evidence type="ECO:0000313" key="9">
    <source>
        <dbReference type="EMBL" id="TID17169.1"/>
    </source>
</evidence>
<protein>
    <submittedName>
        <fullName evidence="9">Acetyl-CoA acetyltransferase</fullName>
    </submittedName>
</protein>
<comment type="caution">
    <text evidence="9">The sequence shown here is derived from an EMBL/GenBank/DDBJ whole genome shotgun (WGS) entry which is preliminary data.</text>
</comment>
<evidence type="ECO:0000313" key="10">
    <source>
        <dbReference type="Proteomes" id="UP000298493"/>
    </source>
</evidence>
<name>A0A4Z1NMT3_9PEZI</name>
<evidence type="ECO:0000256" key="7">
    <source>
        <dbReference type="SAM" id="MobiDB-lite"/>
    </source>
</evidence>
<dbReference type="AlphaFoldDB" id="A0A4Z1NMT3"/>